<gene>
    <name evidence="2" type="ORF">KOI35_42975</name>
</gene>
<dbReference type="PANTHER" id="PTHR34385:SF1">
    <property type="entry name" value="PEPTIDOGLYCAN L-ALANYL-D-GLUTAMATE ENDOPEPTIDASE CWLK"/>
    <property type="match status" value="1"/>
</dbReference>
<dbReference type="PANTHER" id="PTHR34385">
    <property type="entry name" value="D-ALANYL-D-ALANINE CARBOXYPEPTIDASE"/>
    <property type="match status" value="1"/>
</dbReference>
<evidence type="ECO:0000313" key="2">
    <source>
        <dbReference type="EMBL" id="MBU2670287.1"/>
    </source>
</evidence>
<evidence type="ECO:0000259" key="1">
    <source>
        <dbReference type="Pfam" id="PF02557"/>
    </source>
</evidence>
<sequence>MMYRSLTRQQVAETLRTTIATQQGTVVTRTSEVTNATNAGTVAQAALTTATSTDTAARARVTSAQTALTTAQKNLTKAVAKKKPKSTAAALTKARNAVTAATRTLTLRKTEAGQTATSLTAAQLNVRTATGTLATAIANRDAAAAAVVVTQQKLAVLPTAYALATQAKAISRDVVTQSRTGFTTADTTQVYGITVNRNVAYAFKRMLDDARANGVTLSGGGFRTRERQIELRKSNGCPDVWTAPSSSCRVPTAVPGRSLHELGMAIDITQNGKTLSRNTTGFKWLSAHAAAYGFINLPSEPWHWSITGS</sequence>
<dbReference type="Gene3D" id="3.30.1380.10">
    <property type="match status" value="1"/>
</dbReference>
<feature type="domain" description="D-alanyl-D-alanine carboxypeptidase-like core" evidence="1">
    <location>
        <begin position="194"/>
        <end position="307"/>
    </location>
</feature>
<evidence type="ECO:0000313" key="3">
    <source>
        <dbReference type="Proteomes" id="UP001519654"/>
    </source>
</evidence>
<dbReference type="EMBL" id="JAHKKG010000019">
    <property type="protein sequence ID" value="MBU2670287.1"/>
    <property type="molecule type" value="Genomic_DNA"/>
</dbReference>
<comment type="caution">
    <text evidence="2">The sequence shown here is derived from an EMBL/GenBank/DDBJ whole genome shotgun (WGS) entry which is preliminary data.</text>
</comment>
<name>A0ABS5Z3L9_9ACTN</name>
<dbReference type="CDD" id="cd14814">
    <property type="entry name" value="Peptidase_M15"/>
    <property type="match status" value="1"/>
</dbReference>
<dbReference type="InterPro" id="IPR003709">
    <property type="entry name" value="VanY-like_core_dom"/>
</dbReference>
<dbReference type="InterPro" id="IPR009045">
    <property type="entry name" value="Zn_M74/Hedgehog-like"/>
</dbReference>
<dbReference type="InterPro" id="IPR052179">
    <property type="entry name" value="DD-CPase-like"/>
</dbReference>
<dbReference type="Proteomes" id="UP001519654">
    <property type="component" value="Unassembled WGS sequence"/>
</dbReference>
<proteinExistence type="predicted"/>
<keyword evidence="3" id="KW-1185">Reference proteome</keyword>
<dbReference type="Pfam" id="PF02557">
    <property type="entry name" value="VanY"/>
    <property type="match status" value="1"/>
</dbReference>
<reference evidence="2 3" key="1">
    <citation type="submission" date="2021-06" db="EMBL/GenBank/DDBJ databases">
        <title>Actinoplanes lichenicola sp. nov., and Actinoplanes ovalisporus sp. nov., isolated from lichen in Thailand.</title>
        <authorList>
            <person name="Saeng-In P."/>
            <person name="Kanchanasin P."/>
            <person name="Yuki M."/>
            <person name="Kudo T."/>
            <person name="Ohkuma M."/>
            <person name="Phongsopitanun W."/>
            <person name="Tanasupawat S."/>
        </authorList>
    </citation>
    <scope>NUCLEOTIDE SEQUENCE [LARGE SCALE GENOMIC DNA]</scope>
    <source>
        <strain evidence="2 3">NBRC 110975</strain>
    </source>
</reference>
<organism evidence="2 3">
    <name type="scientific">Paractinoplanes bogorensis</name>
    <dbReference type="NCBI Taxonomy" id="1610840"/>
    <lineage>
        <taxon>Bacteria</taxon>
        <taxon>Bacillati</taxon>
        <taxon>Actinomycetota</taxon>
        <taxon>Actinomycetes</taxon>
        <taxon>Micromonosporales</taxon>
        <taxon>Micromonosporaceae</taxon>
        <taxon>Paractinoplanes</taxon>
    </lineage>
</organism>
<protein>
    <submittedName>
        <fullName evidence="2">M15 family metallopeptidase</fullName>
    </submittedName>
</protein>
<dbReference type="SUPFAM" id="SSF55166">
    <property type="entry name" value="Hedgehog/DD-peptidase"/>
    <property type="match status" value="1"/>
</dbReference>
<accession>A0ABS5Z3L9</accession>